<name>A0A1G6CVH4_9HYPH</name>
<dbReference type="Gene3D" id="3.40.50.300">
    <property type="entry name" value="P-loop containing nucleotide triphosphate hydrolases"/>
    <property type="match status" value="1"/>
</dbReference>
<evidence type="ECO:0000313" key="1">
    <source>
        <dbReference type="EMBL" id="SDB36917.1"/>
    </source>
</evidence>
<accession>A0A1G6CVH4</accession>
<keyword evidence="2" id="KW-1185">Reference proteome</keyword>
<dbReference type="STRING" id="665467.SAMN02982931_02809"/>
<keyword evidence="1" id="KW-0808">Transferase</keyword>
<protein>
    <submittedName>
        <fullName evidence="1">Sulfotransferase family protein</fullName>
    </submittedName>
</protein>
<proteinExistence type="predicted"/>
<dbReference type="InterPro" id="IPR005331">
    <property type="entry name" value="Sulfotransferase"/>
</dbReference>
<dbReference type="Pfam" id="PF03567">
    <property type="entry name" value="Sulfotransfer_2"/>
    <property type="match status" value="1"/>
</dbReference>
<dbReference type="GO" id="GO:0008146">
    <property type="term" value="F:sulfotransferase activity"/>
    <property type="evidence" value="ECO:0007669"/>
    <property type="project" value="InterPro"/>
</dbReference>
<gene>
    <name evidence="1" type="ORF">SAMN02982931_02809</name>
</gene>
<evidence type="ECO:0000313" key="2">
    <source>
        <dbReference type="Proteomes" id="UP000199071"/>
    </source>
</evidence>
<dbReference type="AlphaFoldDB" id="A0A1G6CVH4"/>
<dbReference type="EMBL" id="FMXQ01000005">
    <property type="protein sequence ID" value="SDB36917.1"/>
    <property type="molecule type" value="Genomic_DNA"/>
</dbReference>
<dbReference type="GO" id="GO:0016020">
    <property type="term" value="C:membrane"/>
    <property type="evidence" value="ECO:0007669"/>
    <property type="project" value="InterPro"/>
</dbReference>
<sequence length="210" mass="24290">MISRKWKFVFIHVPKTGGNSISRALLPFSESKLVEAASPVGHGSGENFWTVDPVLGSDKHFRANQYGELLGERIRDHFVFATVRNPWDRAVSLYFFRKQVAKEQQVSWIRCDDQGPETFDRAQFLRFIESGEPTQCSFLGTGQTAVHLMRFENLEADFREVCRRLGLGSLRLERINASRRPRYQDVLDLELAERIAHQFAEDVERFGYSF</sequence>
<reference evidence="1 2" key="1">
    <citation type="submission" date="2016-10" db="EMBL/GenBank/DDBJ databases">
        <authorList>
            <person name="de Groot N.N."/>
        </authorList>
    </citation>
    <scope>NUCLEOTIDE SEQUENCE [LARGE SCALE GENOMIC DNA]</scope>
    <source>
        <strain evidence="1 2">ATCC 35022</strain>
    </source>
</reference>
<dbReference type="SUPFAM" id="SSF52540">
    <property type="entry name" value="P-loop containing nucleoside triphosphate hydrolases"/>
    <property type="match status" value="1"/>
</dbReference>
<dbReference type="InterPro" id="IPR027417">
    <property type="entry name" value="P-loop_NTPase"/>
</dbReference>
<organism evidence="1 2">
    <name type="scientific">Bauldia litoralis</name>
    <dbReference type="NCBI Taxonomy" id="665467"/>
    <lineage>
        <taxon>Bacteria</taxon>
        <taxon>Pseudomonadati</taxon>
        <taxon>Pseudomonadota</taxon>
        <taxon>Alphaproteobacteria</taxon>
        <taxon>Hyphomicrobiales</taxon>
        <taxon>Kaistiaceae</taxon>
        <taxon>Bauldia</taxon>
    </lineage>
</organism>
<dbReference type="RefSeq" id="WP_175478434.1">
    <property type="nucleotide sequence ID" value="NZ_FMXQ01000005.1"/>
</dbReference>
<dbReference type="Proteomes" id="UP000199071">
    <property type="component" value="Unassembled WGS sequence"/>
</dbReference>